<organism evidence="1 2">
    <name type="scientific">Shewanella saliphila</name>
    <dbReference type="NCBI Taxonomy" id="2282698"/>
    <lineage>
        <taxon>Bacteria</taxon>
        <taxon>Pseudomonadati</taxon>
        <taxon>Pseudomonadota</taxon>
        <taxon>Gammaproteobacteria</taxon>
        <taxon>Alteromonadales</taxon>
        <taxon>Shewanellaceae</taxon>
        <taxon>Shewanella</taxon>
    </lineage>
</organism>
<sequence length="130" mass="14891">MYEVIKAQAIINESIPVYADSNAPTFDVELQKEVKTLISTAVEQPGVIHPSLKPDFSADLRKVRNKCSFHCTNNRVKTNLLKDFMKEHHQEIYFIFQQMAVKSELLGLESLNDFGAIEEFYDFNYGVGEN</sequence>
<dbReference type="Proteomes" id="UP000654367">
    <property type="component" value="Unassembled WGS sequence"/>
</dbReference>
<keyword evidence="2" id="KW-1185">Reference proteome</keyword>
<dbReference type="EMBL" id="BMQV01000096">
    <property type="protein sequence ID" value="GGP71712.1"/>
    <property type="molecule type" value="Genomic_DNA"/>
</dbReference>
<dbReference type="RefSeq" id="WP_188923335.1">
    <property type="nucleotide sequence ID" value="NZ_BMQV01000096.1"/>
</dbReference>
<reference evidence="2" key="1">
    <citation type="journal article" date="2019" name="Int. J. Syst. Evol. Microbiol.">
        <title>The Global Catalogue of Microorganisms (GCM) 10K type strain sequencing project: providing services to taxonomists for standard genome sequencing and annotation.</title>
        <authorList>
            <consortium name="The Broad Institute Genomics Platform"/>
            <consortium name="The Broad Institute Genome Sequencing Center for Infectious Disease"/>
            <person name="Wu L."/>
            <person name="Ma J."/>
        </authorList>
    </citation>
    <scope>NUCLEOTIDE SEQUENCE [LARGE SCALE GENOMIC DNA]</scope>
    <source>
        <strain evidence="2">JCM 32304</strain>
    </source>
</reference>
<comment type="caution">
    <text evidence="1">The sequence shown here is derived from an EMBL/GenBank/DDBJ whole genome shotgun (WGS) entry which is preliminary data.</text>
</comment>
<evidence type="ECO:0000313" key="1">
    <source>
        <dbReference type="EMBL" id="GGP71712.1"/>
    </source>
</evidence>
<name>A0ABQ2QCF7_9GAMM</name>
<gene>
    <name evidence="1" type="ORF">GCM10009409_39560</name>
</gene>
<accession>A0ABQ2QCF7</accession>
<protein>
    <submittedName>
        <fullName evidence="1">Uncharacterized protein</fullName>
    </submittedName>
</protein>
<evidence type="ECO:0000313" key="2">
    <source>
        <dbReference type="Proteomes" id="UP000654367"/>
    </source>
</evidence>
<proteinExistence type="predicted"/>